<dbReference type="RefSeq" id="WP_129347717.1">
    <property type="nucleotide sequence ID" value="NZ_CP012670.1"/>
</dbReference>
<accession>A0A4P2Q049</accession>
<name>A0A4P2Q049_SORCE</name>
<dbReference type="Pfam" id="PF13620">
    <property type="entry name" value="CarboxypepD_reg"/>
    <property type="match status" value="2"/>
</dbReference>
<sequence>MQQHSARTSYLHRFRLLLLALLALAIAAAVLLLARPRAEERPVASREEAPGEARKRASTYRNRSILRAPAPSRPRGSERPRIVGEVYDTDGNTLAGAAVVATTFEVAGNIPSTAGAVKSDERGRFELGLPDGTYQLKADLAGYGPTTAVAHSGDTVSLVLARSGVITGRVVDERREPVRRFSIDVLTAAPDDVPAPPPMTSRTFDSPDGTFRIDQIPPWGVILKATAEAHAPAFSDVLSVKAGGTGSVELALSRGCALSGRVEDPQGTPLPGVFIDAESRVGAGALSEMALKSSADVQQTQTGDDGTFRLDHVPTGDIQVRAYDGSYAVTTLAMTLSDCGEAEPVRVVMSPGGSLRGVARRDDGSPIPHAKLTLLSRSVGFVSVMADAEGRYQIDDLPAERVRLELREGTRAAMVSVNVKEGEVVSRDISLFGEGTGEISGRVTAGDRPLAGVRLLIATNRGRKQGFERYMPVTDRDGSFRVPALAAGGYVVTAMTTSVGQGVHVEEGRVATVNLDVTPRPAAEDTN</sequence>
<dbReference type="Proteomes" id="UP000295781">
    <property type="component" value="Chromosome"/>
</dbReference>
<feature type="region of interest" description="Disordered" evidence="1">
    <location>
        <begin position="191"/>
        <end position="210"/>
    </location>
</feature>
<dbReference type="GO" id="GO:0030246">
    <property type="term" value="F:carbohydrate binding"/>
    <property type="evidence" value="ECO:0007669"/>
    <property type="project" value="InterPro"/>
</dbReference>
<dbReference type="InterPro" id="IPR013784">
    <property type="entry name" value="Carb-bd-like_fold"/>
</dbReference>
<protein>
    <recommendedName>
        <fullName evidence="4">Carboxypeptidase regulatory-like domain-containing protein</fullName>
    </recommendedName>
</protein>
<dbReference type="InterPro" id="IPR008969">
    <property type="entry name" value="CarboxyPept-like_regulatory"/>
</dbReference>
<gene>
    <name evidence="2" type="ORF">SOCEGT47_030780</name>
</gene>
<dbReference type="SUPFAM" id="SSF49452">
    <property type="entry name" value="Starch-binding domain-like"/>
    <property type="match status" value="3"/>
</dbReference>
<dbReference type="AlphaFoldDB" id="A0A4P2Q049"/>
<dbReference type="EMBL" id="CP012670">
    <property type="protein sequence ID" value="AUX22574.1"/>
    <property type="molecule type" value="Genomic_DNA"/>
</dbReference>
<organism evidence="2 3">
    <name type="scientific">Sorangium cellulosum</name>
    <name type="common">Polyangium cellulosum</name>
    <dbReference type="NCBI Taxonomy" id="56"/>
    <lineage>
        <taxon>Bacteria</taxon>
        <taxon>Pseudomonadati</taxon>
        <taxon>Myxococcota</taxon>
        <taxon>Polyangia</taxon>
        <taxon>Polyangiales</taxon>
        <taxon>Polyangiaceae</taxon>
        <taxon>Sorangium</taxon>
    </lineage>
</organism>
<dbReference type="OrthoDB" id="5491798at2"/>
<dbReference type="Gene3D" id="2.60.40.1120">
    <property type="entry name" value="Carboxypeptidase-like, regulatory domain"/>
    <property type="match status" value="3"/>
</dbReference>
<evidence type="ECO:0008006" key="4">
    <source>
        <dbReference type="Google" id="ProtNLM"/>
    </source>
</evidence>
<evidence type="ECO:0000313" key="3">
    <source>
        <dbReference type="Proteomes" id="UP000295781"/>
    </source>
</evidence>
<feature type="compositionally biased region" description="Basic and acidic residues" evidence="1">
    <location>
        <begin position="40"/>
        <end position="55"/>
    </location>
</feature>
<reference evidence="2 3" key="1">
    <citation type="submission" date="2015-09" db="EMBL/GenBank/DDBJ databases">
        <title>Sorangium comparison.</title>
        <authorList>
            <person name="Zaburannyi N."/>
            <person name="Bunk B."/>
            <person name="Overmann J."/>
            <person name="Mueller R."/>
        </authorList>
    </citation>
    <scope>NUCLEOTIDE SEQUENCE [LARGE SCALE GENOMIC DNA]</scope>
    <source>
        <strain evidence="2 3">So ceGT47</strain>
    </source>
</reference>
<feature type="region of interest" description="Disordered" evidence="1">
    <location>
        <begin position="40"/>
        <end position="80"/>
    </location>
</feature>
<evidence type="ECO:0000313" key="2">
    <source>
        <dbReference type="EMBL" id="AUX22574.1"/>
    </source>
</evidence>
<dbReference type="SUPFAM" id="SSF49464">
    <property type="entry name" value="Carboxypeptidase regulatory domain-like"/>
    <property type="match status" value="1"/>
</dbReference>
<proteinExistence type="predicted"/>
<evidence type="ECO:0000256" key="1">
    <source>
        <dbReference type="SAM" id="MobiDB-lite"/>
    </source>
</evidence>